<reference evidence="1" key="1">
    <citation type="submission" date="2021-03" db="EMBL/GenBank/DDBJ databases">
        <title>Draft genome sequence of rust myrtle Austropuccinia psidii MF-1, a brazilian biotype.</title>
        <authorList>
            <person name="Quecine M.C."/>
            <person name="Pachon D.M.R."/>
            <person name="Bonatelli M.L."/>
            <person name="Correr F.H."/>
            <person name="Franceschini L.M."/>
            <person name="Leite T.F."/>
            <person name="Margarido G.R.A."/>
            <person name="Almeida C.A."/>
            <person name="Ferrarezi J.A."/>
            <person name="Labate C.A."/>
        </authorList>
    </citation>
    <scope>NUCLEOTIDE SEQUENCE</scope>
    <source>
        <strain evidence="1">MF-1</strain>
    </source>
</reference>
<protein>
    <submittedName>
        <fullName evidence="1">Uncharacterized protein</fullName>
    </submittedName>
</protein>
<accession>A0A9Q3L355</accession>
<organism evidence="1 2">
    <name type="scientific">Austropuccinia psidii MF-1</name>
    <dbReference type="NCBI Taxonomy" id="1389203"/>
    <lineage>
        <taxon>Eukaryota</taxon>
        <taxon>Fungi</taxon>
        <taxon>Dikarya</taxon>
        <taxon>Basidiomycota</taxon>
        <taxon>Pucciniomycotina</taxon>
        <taxon>Pucciniomycetes</taxon>
        <taxon>Pucciniales</taxon>
        <taxon>Sphaerophragmiaceae</taxon>
        <taxon>Austropuccinia</taxon>
    </lineage>
</organism>
<dbReference type="AlphaFoldDB" id="A0A9Q3L355"/>
<evidence type="ECO:0000313" key="2">
    <source>
        <dbReference type="Proteomes" id="UP000765509"/>
    </source>
</evidence>
<comment type="caution">
    <text evidence="1">The sequence shown here is derived from an EMBL/GenBank/DDBJ whole genome shotgun (WGS) entry which is preliminary data.</text>
</comment>
<dbReference type="EMBL" id="AVOT02145317">
    <property type="protein sequence ID" value="MBW0591839.1"/>
    <property type="molecule type" value="Genomic_DNA"/>
</dbReference>
<sequence length="99" mass="10683">MLTRPQPPPDETPTLPPISALTTLQMRPQNCPPSPPSPILTLPHPRLIISLAYNPYAPTGPSSNASNTALTPPYACLHPPNPICRLPSLCSWSAFQTCF</sequence>
<keyword evidence="2" id="KW-1185">Reference proteome</keyword>
<evidence type="ECO:0000313" key="1">
    <source>
        <dbReference type="EMBL" id="MBW0591839.1"/>
    </source>
</evidence>
<proteinExistence type="predicted"/>
<dbReference type="Proteomes" id="UP000765509">
    <property type="component" value="Unassembled WGS sequence"/>
</dbReference>
<gene>
    <name evidence="1" type="ORF">O181_131554</name>
</gene>
<name>A0A9Q3L355_9BASI</name>